<keyword evidence="6 7" id="KW-0539">Nucleus</keyword>
<organism evidence="10 11">
    <name type="scientific">Aspergillus cavernicola</name>
    <dbReference type="NCBI Taxonomy" id="176166"/>
    <lineage>
        <taxon>Eukaryota</taxon>
        <taxon>Fungi</taxon>
        <taxon>Dikarya</taxon>
        <taxon>Ascomycota</taxon>
        <taxon>Pezizomycotina</taxon>
        <taxon>Eurotiomycetes</taxon>
        <taxon>Eurotiomycetidae</taxon>
        <taxon>Eurotiales</taxon>
        <taxon>Aspergillaceae</taxon>
        <taxon>Aspergillus</taxon>
        <taxon>Aspergillus subgen. Nidulantes</taxon>
    </lineage>
</organism>
<keyword evidence="3 7" id="KW-0805">Transcription regulation</keyword>
<comment type="function">
    <text evidence="7">Component of the Mediator complex, a coactivator involved in the regulated transcription of nearly all RNA polymerase II-dependent genes. Mediator functions as a bridge to convey information from gene-specific regulatory proteins to the basal RNA polymerase II transcription machinery. Mediator is recruited to promoters by direct interactions with regulatory proteins and serves as a scaffold for the assembly of a functional preinitiation complex with RNA polymerase II and the general transcription factors.</text>
</comment>
<evidence type="ECO:0000256" key="8">
    <source>
        <dbReference type="SAM" id="Coils"/>
    </source>
</evidence>
<feature type="region of interest" description="Disordered" evidence="9">
    <location>
        <begin position="1"/>
        <end position="41"/>
    </location>
</feature>
<evidence type="ECO:0000256" key="3">
    <source>
        <dbReference type="ARBA" id="ARBA00023015"/>
    </source>
</evidence>
<evidence type="ECO:0000256" key="9">
    <source>
        <dbReference type="SAM" id="MobiDB-lite"/>
    </source>
</evidence>
<feature type="compositionally biased region" description="Gly residues" evidence="9">
    <location>
        <begin position="65"/>
        <end position="78"/>
    </location>
</feature>
<comment type="similarity">
    <text evidence="2 7">Belongs to the Mediator complex subunit 9 family.</text>
</comment>
<keyword evidence="4 7" id="KW-0010">Activator</keyword>
<keyword evidence="11" id="KW-1185">Reference proteome</keyword>
<reference evidence="10 11" key="1">
    <citation type="submission" date="2024-07" db="EMBL/GenBank/DDBJ databases">
        <title>Section-level genome sequencing and comparative genomics of Aspergillus sections Usti and Cavernicolus.</title>
        <authorList>
            <consortium name="Lawrence Berkeley National Laboratory"/>
            <person name="Nybo J.L."/>
            <person name="Vesth T.C."/>
            <person name="Theobald S."/>
            <person name="Frisvad J.C."/>
            <person name="Larsen T.O."/>
            <person name="Kjaerboelling I."/>
            <person name="Rothschild-Mancinelli K."/>
            <person name="Lyhne E.K."/>
            <person name="Kogle M.E."/>
            <person name="Barry K."/>
            <person name="Clum A."/>
            <person name="Na H."/>
            <person name="Ledsgaard L."/>
            <person name="Lin J."/>
            <person name="Lipzen A."/>
            <person name="Kuo A."/>
            <person name="Riley R."/>
            <person name="Mondo S."/>
            <person name="LaButti K."/>
            <person name="Haridas S."/>
            <person name="Pangalinan J."/>
            <person name="Salamov A.A."/>
            <person name="Simmons B.A."/>
            <person name="Magnuson J.K."/>
            <person name="Chen J."/>
            <person name="Drula E."/>
            <person name="Henrissat B."/>
            <person name="Wiebenga A."/>
            <person name="Lubbers R.J."/>
            <person name="Gomes A.C."/>
            <person name="Makela M.R."/>
            <person name="Stajich J."/>
            <person name="Grigoriev I.V."/>
            <person name="Mortensen U.H."/>
            <person name="De vries R.P."/>
            <person name="Baker S.E."/>
            <person name="Andersen M.R."/>
        </authorList>
    </citation>
    <scope>NUCLEOTIDE SEQUENCE [LARGE SCALE GENOMIC DNA]</scope>
    <source>
        <strain evidence="10 11">CBS 600.67</strain>
    </source>
</reference>
<dbReference type="InterPro" id="IPR011425">
    <property type="entry name" value="Med9"/>
</dbReference>
<name>A0ABR4J4P8_9EURO</name>
<evidence type="ECO:0000256" key="7">
    <source>
        <dbReference type="RuleBase" id="RU364145"/>
    </source>
</evidence>
<evidence type="ECO:0000313" key="11">
    <source>
        <dbReference type="Proteomes" id="UP001610335"/>
    </source>
</evidence>
<evidence type="ECO:0000313" key="10">
    <source>
        <dbReference type="EMBL" id="KAL2835014.1"/>
    </source>
</evidence>
<accession>A0ABR4J4P8</accession>
<comment type="caution">
    <text evidence="10">The sequence shown here is derived from an EMBL/GenBank/DDBJ whole genome shotgun (WGS) entry which is preliminary data.</text>
</comment>
<evidence type="ECO:0000256" key="1">
    <source>
        <dbReference type="ARBA" id="ARBA00004123"/>
    </source>
</evidence>
<evidence type="ECO:0000256" key="2">
    <source>
        <dbReference type="ARBA" id="ARBA00008089"/>
    </source>
</evidence>
<feature type="coiled-coil region" evidence="8">
    <location>
        <begin position="160"/>
        <end position="187"/>
    </location>
</feature>
<keyword evidence="8" id="KW-0175">Coiled coil</keyword>
<evidence type="ECO:0000256" key="4">
    <source>
        <dbReference type="ARBA" id="ARBA00023159"/>
    </source>
</evidence>
<comment type="subunit">
    <text evidence="7">Component of the Mediator complex.</text>
</comment>
<sequence>MASRSPTAVTPGPKASAPDTPMINDTPATPQAVPFPPPQTFDFIPPLHGLILRLLSPQTTVEGPNGQGSGNDGTGSGQGLSQQQQITSAVGNDNSNVELLAAVSSSGPGPTSVAADIALGSSLPPPLDIKNLPTEVSSIKIRIQKAQAVVEGLPDVHRTVAEQDKEIRDLEDRIARLQSVISDFGRRANNASSEEAKESGA</sequence>
<proteinExistence type="inferred from homology"/>
<comment type="subcellular location">
    <subcellularLocation>
        <location evidence="1 7">Nucleus</location>
    </subcellularLocation>
</comment>
<evidence type="ECO:0000256" key="5">
    <source>
        <dbReference type="ARBA" id="ARBA00023163"/>
    </source>
</evidence>
<gene>
    <name evidence="7" type="primary">MED9</name>
    <name evidence="10" type="ORF">BDW59DRAFT_136977</name>
</gene>
<evidence type="ECO:0000256" key="6">
    <source>
        <dbReference type="ARBA" id="ARBA00023242"/>
    </source>
</evidence>
<dbReference type="EMBL" id="JBFXLS010000001">
    <property type="protein sequence ID" value="KAL2835014.1"/>
    <property type="molecule type" value="Genomic_DNA"/>
</dbReference>
<protein>
    <recommendedName>
        <fullName evidence="7">Mediator of RNA polymerase II transcription subunit 9</fullName>
    </recommendedName>
    <alternativeName>
        <fullName evidence="7">Mediator complex subunit 9</fullName>
    </alternativeName>
</protein>
<keyword evidence="5 7" id="KW-0804">Transcription</keyword>
<dbReference type="Pfam" id="PF07544">
    <property type="entry name" value="Med9"/>
    <property type="match status" value="1"/>
</dbReference>
<dbReference type="Proteomes" id="UP001610335">
    <property type="component" value="Unassembled WGS sequence"/>
</dbReference>
<feature type="region of interest" description="Disordered" evidence="9">
    <location>
        <begin position="55"/>
        <end position="92"/>
    </location>
</feature>